<evidence type="ECO:0000313" key="2">
    <source>
        <dbReference type="EMBL" id="GIY60320.1"/>
    </source>
</evidence>
<sequence length="86" mass="9554">MANNKSRFNKFCFCSSLSLRNSPIISSDFSGWHKSQCKILPDLQTAAFSSANSPFSKSGRSEADQRERNPDSEISTPRSNNAGFIF</sequence>
<reference evidence="2 3" key="1">
    <citation type="submission" date="2021-06" db="EMBL/GenBank/DDBJ databases">
        <title>Caerostris extrusa draft genome.</title>
        <authorList>
            <person name="Kono N."/>
            <person name="Arakawa K."/>
        </authorList>
    </citation>
    <scope>NUCLEOTIDE SEQUENCE [LARGE SCALE GENOMIC DNA]</scope>
</reference>
<evidence type="ECO:0000256" key="1">
    <source>
        <dbReference type="SAM" id="MobiDB-lite"/>
    </source>
</evidence>
<feature type="compositionally biased region" description="Basic and acidic residues" evidence="1">
    <location>
        <begin position="59"/>
        <end position="71"/>
    </location>
</feature>
<dbReference type="Proteomes" id="UP001054945">
    <property type="component" value="Unassembled WGS sequence"/>
</dbReference>
<keyword evidence="3" id="KW-1185">Reference proteome</keyword>
<dbReference type="AlphaFoldDB" id="A0AAV4URK6"/>
<feature type="region of interest" description="Disordered" evidence="1">
    <location>
        <begin position="50"/>
        <end position="86"/>
    </location>
</feature>
<organism evidence="2 3">
    <name type="scientific">Caerostris extrusa</name>
    <name type="common">Bark spider</name>
    <name type="synonym">Caerostris bankana</name>
    <dbReference type="NCBI Taxonomy" id="172846"/>
    <lineage>
        <taxon>Eukaryota</taxon>
        <taxon>Metazoa</taxon>
        <taxon>Ecdysozoa</taxon>
        <taxon>Arthropoda</taxon>
        <taxon>Chelicerata</taxon>
        <taxon>Arachnida</taxon>
        <taxon>Araneae</taxon>
        <taxon>Araneomorphae</taxon>
        <taxon>Entelegynae</taxon>
        <taxon>Araneoidea</taxon>
        <taxon>Araneidae</taxon>
        <taxon>Caerostris</taxon>
    </lineage>
</organism>
<feature type="compositionally biased region" description="Polar residues" evidence="1">
    <location>
        <begin position="72"/>
        <end position="86"/>
    </location>
</feature>
<gene>
    <name evidence="2" type="ORF">CEXT_246591</name>
</gene>
<dbReference type="EMBL" id="BPLR01013309">
    <property type="protein sequence ID" value="GIY60320.1"/>
    <property type="molecule type" value="Genomic_DNA"/>
</dbReference>
<protein>
    <submittedName>
        <fullName evidence="2">Uncharacterized protein</fullName>
    </submittedName>
</protein>
<evidence type="ECO:0000313" key="3">
    <source>
        <dbReference type="Proteomes" id="UP001054945"/>
    </source>
</evidence>
<name>A0AAV4URK6_CAEEX</name>
<accession>A0AAV4URK6</accession>
<proteinExistence type="predicted"/>
<comment type="caution">
    <text evidence="2">The sequence shown here is derived from an EMBL/GenBank/DDBJ whole genome shotgun (WGS) entry which is preliminary data.</text>
</comment>